<evidence type="ECO:0000313" key="1">
    <source>
        <dbReference type="EMBL" id="EGN93593.1"/>
    </source>
</evidence>
<gene>
    <name evidence="1" type="ORF">SERLA73DRAFT_126478</name>
</gene>
<organism evidence="2">
    <name type="scientific">Serpula lacrymans var. lacrymans (strain S7.3)</name>
    <name type="common">Dry rot fungus</name>
    <dbReference type="NCBI Taxonomy" id="936435"/>
    <lineage>
        <taxon>Eukaryota</taxon>
        <taxon>Fungi</taxon>
        <taxon>Dikarya</taxon>
        <taxon>Basidiomycota</taxon>
        <taxon>Agaricomycotina</taxon>
        <taxon>Agaricomycetes</taxon>
        <taxon>Agaricomycetidae</taxon>
        <taxon>Boletales</taxon>
        <taxon>Coniophorineae</taxon>
        <taxon>Serpulaceae</taxon>
        <taxon>Serpula</taxon>
    </lineage>
</organism>
<dbReference type="AlphaFoldDB" id="F8QDC2"/>
<reference evidence="2" key="1">
    <citation type="journal article" date="2011" name="Science">
        <title>The plant cell wall-decomposing machinery underlies the functional diversity of forest fungi.</title>
        <authorList>
            <person name="Eastwood D.C."/>
            <person name="Floudas D."/>
            <person name="Binder M."/>
            <person name="Majcherczyk A."/>
            <person name="Schneider P."/>
            <person name="Aerts A."/>
            <person name="Asiegbu F.O."/>
            <person name="Baker S.E."/>
            <person name="Barry K."/>
            <person name="Bendiksby M."/>
            <person name="Blumentritt M."/>
            <person name="Coutinho P.M."/>
            <person name="Cullen D."/>
            <person name="de Vries R.P."/>
            <person name="Gathman A."/>
            <person name="Goodell B."/>
            <person name="Henrissat B."/>
            <person name="Ihrmark K."/>
            <person name="Kauserud H."/>
            <person name="Kohler A."/>
            <person name="LaButti K."/>
            <person name="Lapidus A."/>
            <person name="Lavin J.L."/>
            <person name="Lee Y.-H."/>
            <person name="Lindquist E."/>
            <person name="Lilly W."/>
            <person name="Lucas S."/>
            <person name="Morin E."/>
            <person name="Murat C."/>
            <person name="Oguiza J.A."/>
            <person name="Park J."/>
            <person name="Pisabarro A.G."/>
            <person name="Riley R."/>
            <person name="Rosling A."/>
            <person name="Salamov A."/>
            <person name="Schmidt O."/>
            <person name="Schmutz J."/>
            <person name="Skrede I."/>
            <person name="Stenlid J."/>
            <person name="Wiebenga A."/>
            <person name="Xie X."/>
            <person name="Kuees U."/>
            <person name="Hibbett D.S."/>
            <person name="Hoffmeister D."/>
            <person name="Hoegberg N."/>
            <person name="Martin F."/>
            <person name="Grigoriev I.V."/>
            <person name="Watkinson S.C."/>
        </authorList>
    </citation>
    <scope>NUCLEOTIDE SEQUENCE [LARGE SCALE GENOMIC DNA]</scope>
    <source>
        <strain evidence="2">strain S7.3</strain>
    </source>
</reference>
<dbReference type="HOGENOM" id="CLU_2607491_0_0_1"/>
<dbReference type="InParanoid" id="F8QDC2"/>
<dbReference type="Proteomes" id="UP000008063">
    <property type="component" value="Unassembled WGS sequence"/>
</dbReference>
<accession>F8QDC2</accession>
<protein>
    <submittedName>
        <fullName evidence="1">Uncharacterized protein</fullName>
    </submittedName>
</protein>
<proteinExistence type="predicted"/>
<evidence type="ECO:0000313" key="2">
    <source>
        <dbReference type="Proteomes" id="UP000008063"/>
    </source>
</evidence>
<dbReference type="EMBL" id="GL945491">
    <property type="protein sequence ID" value="EGN93593.1"/>
    <property type="molecule type" value="Genomic_DNA"/>
</dbReference>
<sequence>MTCWGEEGKTMMFCLYTNYHPAECYGAQLPDSVKAACKDIATGPAMWHVDGVSSHWDWDIQDTKWPDVMKMGLNNLGTVY</sequence>
<keyword evidence="2" id="KW-1185">Reference proteome</keyword>
<name>F8QDC2_SERL3</name>